<protein>
    <recommendedName>
        <fullName evidence="7">Chloride channel protein</fullName>
    </recommendedName>
</protein>
<feature type="transmembrane region" description="Helical" evidence="7">
    <location>
        <begin position="155"/>
        <end position="176"/>
    </location>
</feature>
<dbReference type="CDD" id="cd04592">
    <property type="entry name" value="CBS_pair_voltage-gated_CLC_euk_bac"/>
    <property type="match status" value="1"/>
</dbReference>
<dbReference type="InterPro" id="IPR000644">
    <property type="entry name" value="CBS_dom"/>
</dbReference>
<evidence type="ECO:0000313" key="10">
    <source>
        <dbReference type="Proteomes" id="UP001652623"/>
    </source>
</evidence>
<dbReference type="Proteomes" id="UP001652623">
    <property type="component" value="Chromosome 1"/>
</dbReference>
<feature type="transmembrane region" description="Helical" evidence="7">
    <location>
        <begin position="505"/>
        <end position="523"/>
    </location>
</feature>
<dbReference type="InterPro" id="IPR046342">
    <property type="entry name" value="CBS_dom_sf"/>
</dbReference>
<feature type="transmembrane region" description="Helical" evidence="7">
    <location>
        <begin position="436"/>
        <end position="455"/>
    </location>
</feature>
<keyword evidence="4 7" id="KW-1133">Transmembrane helix</keyword>
<dbReference type="SUPFAM" id="SSF81340">
    <property type="entry name" value="Clc chloride channel"/>
    <property type="match status" value="1"/>
</dbReference>
<proteinExistence type="inferred from homology"/>
<evidence type="ECO:0000256" key="7">
    <source>
        <dbReference type="RuleBase" id="RU361221"/>
    </source>
</evidence>
<dbReference type="GeneID" id="107417192"/>
<feature type="transmembrane region" description="Helical" evidence="7">
    <location>
        <begin position="247"/>
        <end position="273"/>
    </location>
</feature>
<feature type="transmembrane region" description="Helical" evidence="7">
    <location>
        <begin position="475"/>
        <end position="498"/>
    </location>
</feature>
<feature type="transmembrane region" description="Helical" evidence="7">
    <location>
        <begin position="362"/>
        <end position="382"/>
    </location>
</feature>
<keyword evidence="10" id="KW-1185">Reference proteome</keyword>
<evidence type="ECO:0000256" key="2">
    <source>
        <dbReference type="ARBA" id="ARBA00009476"/>
    </source>
</evidence>
<keyword evidence="7" id="KW-0813">Transport</keyword>
<feature type="domain" description="CBS" evidence="9">
    <location>
        <begin position="678"/>
        <end position="745"/>
    </location>
</feature>
<keyword evidence="5 7" id="KW-0472">Membrane</keyword>
<feature type="compositionally biased region" description="Basic and acidic residues" evidence="8">
    <location>
        <begin position="1"/>
        <end position="17"/>
    </location>
</feature>
<dbReference type="Pfam" id="PF00654">
    <property type="entry name" value="Voltage_CLC"/>
    <property type="match status" value="1"/>
</dbReference>
<name>A0ABM3I8U5_ZIZJJ</name>
<dbReference type="SMART" id="SM00116">
    <property type="entry name" value="CBS"/>
    <property type="match status" value="2"/>
</dbReference>
<dbReference type="PANTHER" id="PTHR43427">
    <property type="entry name" value="CHLORIDE CHANNEL PROTEIN CLC-E"/>
    <property type="match status" value="1"/>
</dbReference>
<keyword evidence="6" id="KW-0129">CBS domain</keyword>
<evidence type="ECO:0000256" key="8">
    <source>
        <dbReference type="SAM" id="MobiDB-lite"/>
    </source>
</evidence>
<accession>A0ABM3I8U5</accession>
<feature type="transmembrane region" description="Helical" evidence="7">
    <location>
        <begin position="103"/>
        <end position="123"/>
    </location>
</feature>
<dbReference type="InterPro" id="IPR001807">
    <property type="entry name" value="ClC"/>
</dbReference>
<dbReference type="PRINTS" id="PR00762">
    <property type="entry name" value="CLCHANNEL"/>
</dbReference>
<evidence type="ECO:0000256" key="5">
    <source>
        <dbReference type="ARBA" id="ARBA00023136"/>
    </source>
</evidence>
<feature type="transmembrane region" description="Helical" evidence="7">
    <location>
        <begin position="288"/>
        <end position="308"/>
    </location>
</feature>
<organism evidence="10 11">
    <name type="scientific">Ziziphus jujuba</name>
    <name type="common">Chinese jujube</name>
    <name type="synonym">Ziziphus sativa</name>
    <dbReference type="NCBI Taxonomy" id="326968"/>
    <lineage>
        <taxon>Eukaryota</taxon>
        <taxon>Viridiplantae</taxon>
        <taxon>Streptophyta</taxon>
        <taxon>Embryophyta</taxon>
        <taxon>Tracheophyta</taxon>
        <taxon>Spermatophyta</taxon>
        <taxon>Magnoliopsida</taxon>
        <taxon>eudicotyledons</taxon>
        <taxon>Gunneridae</taxon>
        <taxon>Pentapetalae</taxon>
        <taxon>rosids</taxon>
        <taxon>fabids</taxon>
        <taxon>Rosales</taxon>
        <taxon>Rhamnaceae</taxon>
        <taxon>Paliureae</taxon>
        <taxon>Ziziphus</taxon>
    </lineage>
</organism>
<comment type="similarity">
    <text evidence="2 7">Belongs to the chloride channel (TC 2.A.49) family.</text>
</comment>
<comment type="caution">
    <text evidence="7">Lacks conserved residue(s) required for the propagation of feature annotation.</text>
</comment>
<feature type="region of interest" description="Disordered" evidence="8">
    <location>
        <begin position="75"/>
        <end position="96"/>
    </location>
</feature>
<dbReference type="RefSeq" id="XP_048323416.2">
    <property type="nucleotide sequence ID" value="XM_048467459.2"/>
</dbReference>
<gene>
    <name evidence="11" type="primary">LOC107417192</name>
</gene>
<dbReference type="PANTHER" id="PTHR43427:SF3">
    <property type="entry name" value="CHLORIDE CHANNEL PROTEIN CLC-F"/>
    <property type="match status" value="1"/>
</dbReference>
<dbReference type="PROSITE" id="PS51371">
    <property type="entry name" value="CBS"/>
    <property type="match status" value="2"/>
</dbReference>
<dbReference type="SUPFAM" id="SSF54631">
    <property type="entry name" value="CBS-domain pair"/>
    <property type="match status" value="1"/>
</dbReference>
<feature type="transmembrane region" description="Helical" evidence="7">
    <location>
        <begin position="329"/>
        <end position="350"/>
    </location>
</feature>
<dbReference type="InterPro" id="IPR050368">
    <property type="entry name" value="ClC-type_chloride_channel"/>
</dbReference>
<dbReference type="Gene3D" id="3.10.580.10">
    <property type="entry name" value="CBS-domain"/>
    <property type="match status" value="1"/>
</dbReference>
<evidence type="ECO:0000256" key="1">
    <source>
        <dbReference type="ARBA" id="ARBA00004141"/>
    </source>
</evidence>
<evidence type="ECO:0000256" key="6">
    <source>
        <dbReference type="PROSITE-ProRule" id="PRU00703"/>
    </source>
</evidence>
<evidence type="ECO:0000313" key="11">
    <source>
        <dbReference type="RefSeq" id="XP_048323416.2"/>
    </source>
</evidence>
<dbReference type="InterPro" id="IPR014743">
    <property type="entry name" value="Cl-channel_core"/>
</dbReference>
<keyword evidence="7" id="KW-0868">Chloride</keyword>
<dbReference type="Gene3D" id="1.10.3080.10">
    <property type="entry name" value="Clc chloride channel"/>
    <property type="match status" value="1"/>
</dbReference>
<dbReference type="Pfam" id="PF00571">
    <property type="entry name" value="CBS"/>
    <property type="match status" value="2"/>
</dbReference>
<keyword evidence="3 7" id="KW-0812">Transmembrane</keyword>
<evidence type="ECO:0000259" key="9">
    <source>
        <dbReference type="PROSITE" id="PS51371"/>
    </source>
</evidence>
<reference evidence="11" key="1">
    <citation type="submission" date="2025-08" db="UniProtKB">
        <authorList>
            <consortium name="RefSeq"/>
        </authorList>
    </citation>
    <scope>IDENTIFICATION</scope>
    <source>
        <tissue evidence="11">Seedling</tissue>
    </source>
</reference>
<comment type="subcellular location">
    <subcellularLocation>
        <location evidence="1 7">Membrane</location>
        <topology evidence="1 7">Multi-pass membrane protein</topology>
    </subcellularLocation>
</comment>
<evidence type="ECO:0000256" key="3">
    <source>
        <dbReference type="ARBA" id="ARBA00022692"/>
    </source>
</evidence>
<keyword evidence="7" id="KW-0406">Ion transport</keyword>
<feature type="region of interest" description="Disordered" evidence="8">
    <location>
        <begin position="1"/>
        <end position="55"/>
    </location>
</feature>
<evidence type="ECO:0000256" key="4">
    <source>
        <dbReference type="ARBA" id="ARBA00022989"/>
    </source>
</evidence>
<feature type="domain" description="CBS" evidence="9">
    <location>
        <begin position="595"/>
        <end position="653"/>
    </location>
</feature>
<sequence>MKMAVGEEYKESDRLLRSSDISCDNAEQEADRDLEQQQQQQQQPQPPGHSHSDDRGFSYSARRLTIIPRVRDRVVLSTLDPPPPQSSTSHRNDELRDSSPPEWALLLLGCLLGLATGLFVAAFNRGVDAIHEKAWAGIPKNGASWFRMQRLSNTWYRILLTPVAGGIIVGFMNGLLEVLDRIKQSTSSHRQGFHLLSGVFPTVKAIQAAITLGTGCSLGPEGPSVDIGKSCASGFSIMMENNRERRIALVAAGAAAGISSGFNAAVAGCFFAIETVLRPLRAENSPPFTTAMIILASVISSTVSNALLGTKSAFIVPTYDLKSAAELPLYLILGMLCGAVSVAFTRLVAWFTNSFEIIKEKFGLPALVCPVLGGFGAGIIALKYPGILYWGFTNVEEILHTGKTASAREIWLLTQLAAAKVVATALCKGSGLVGGLYAPSLMIGAAVGAVFGGSAAELINSAIPGNAAVAEPQAYALVGMAATLASVCSVPLTSVLLLFELTKDYRILLPLMGAVGLAIWVPSVTNQAKETEAPDTWSSARGYSSLLPAHGKDEVSWRQFDGGDDLELSAVHNNAGFEDISEDMLLEYLKVSQAMSTNCVKVSLATTLNEAIKCLHDNQQNCVLVVDDEDFLEGILTYGDVRRYLSKISGDPSDSRFQGVNACPVSSVCTRGITYRGQERGILTCYPDTNLAIAKELMEAKGIKQLPVVKHGRERLKERKRRIVAVLHYDSISQCLREEINHRKSIQEHRKEIDLQEIITNGH</sequence>
<dbReference type="CDD" id="cd00400">
    <property type="entry name" value="Voltage_gated_ClC"/>
    <property type="match status" value="1"/>
</dbReference>